<evidence type="ECO:0000313" key="2">
    <source>
        <dbReference type="WBParaSite" id="nRc.2.0.1.t07510-RA"/>
    </source>
</evidence>
<dbReference type="Proteomes" id="UP000887565">
    <property type="component" value="Unplaced"/>
</dbReference>
<name>A0A915I062_ROMCU</name>
<proteinExistence type="predicted"/>
<protein>
    <submittedName>
        <fullName evidence="2">EB domain-containing protein</fullName>
    </submittedName>
</protein>
<dbReference type="AlphaFoldDB" id="A0A915I062"/>
<dbReference type="WBParaSite" id="nRc.2.0.1.t07510-RA">
    <property type="protein sequence ID" value="nRc.2.0.1.t07510-RA"/>
    <property type="gene ID" value="nRc.2.0.1.g07510"/>
</dbReference>
<reference evidence="2" key="1">
    <citation type="submission" date="2022-11" db="UniProtKB">
        <authorList>
            <consortium name="WormBaseParasite"/>
        </authorList>
    </citation>
    <scope>IDENTIFICATION</scope>
</reference>
<sequence length="104" mass="11362">MTSKEQCQDRNTFTPEINQLCMLQYMTGNPSIQTCKLVFCALTIASMVHCPTAPVHGYCVDGPAWCVDVECSAGGGSCKRIQGRCICVAKSKCVISQKFNCLFL</sequence>
<organism evidence="1 2">
    <name type="scientific">Romanomermis culicivorax</name>
    <name type="common">Nematode worm</name>
    <dbReference type="NCBI Taxonomy" id="13658"/>
    <lineage>
        <taxon>Eukaryota</taxon>
        <taxon>Metazoa</taxon>
        <taxon>Ecdysozoa</taxon>
        <taxon>Nematoda</taxon>
        <taxon>Enoplea</taxon>
        <taxon>Dorylaimia</taxon>
        <taxon>Mermithida</taxon>
        <taxon>Mermithoidea</taxon>
        <taxon>Mermithidae</taxon>
        <taxon>Romanomermis</taxon>
    </lineage>
</organism>
<keyword evidence="1" id="KW-1185">Reference proteome</keyword>
<accession>A0A915I062</accession>
<evidence type="ECO:0000313" key="1">
    <source>
        <dbReference type="Proteomes" id="UP000887565"/>
    </source>
</evidence>